<keyword evidence="1" id="KW-0862">Zinc</keyword>
<dbReference type="GO" id="GO:0003676">
    <property type="term" value="F:nucleic acid binding"/>
    <property type="evidence" value="ECO:0007669"/>
    <property type="project" value="InterPro"/>
</dbReference>
<name>A0A151TAI7_CAJCA</name>
<dbReference type="OMA" id="MCISCAQ"/>
<dbReference type="InterPro" id="IPR025724">
    <property type="entry name" value="GAG-pre-integrase_dom"/>
</dbReference>
<dbReference type="Pfam" id="PF22936">
    <property type="entry name" value="Pol_BBD"/>
    <property type="match status" value="1"/>
</dbReference>
<dbReference type="GO" id="GO:0008270">
    <property type="term" value="F:zinc ion binding"/>
    <property type="evidence" value="ECO:0007669"/>
    <property type="project" value="UniProtKB-KW"/>
</dbReference>
<evidence type="ECO:0000313" key="5">
    <source>
        <dbReference type="Proteomes" id="UP000075243"/>
    </source>
</evidence>
<dbReference type="InterPro" id="IPR012337">
    <property type="entry name" value="RNaseH-like_sf"/>
</dbReference>
<dbReference type="InterPro" id="IPR054722">
    <property type="entry name" value="PolX-like_BBD"/>
</dbReference>
<keyword evidence="5" id="KW-1185">Reference proteome</keyword>
<feature type="region of interest" description="Disordered" evidence="2">
    <location>
        <begin position="193"/>
        <end position="223"/>
    </location>
</feature>
<feature type="compositionally biased region" description="Polar residues" evidence="2">
    <location>
        <begin position="208"/>
        <end position="222"/>
    </location>
</feature>
<accession>A0A151TAI7</accession>
<dbReference type="Gramene" id="C.cajan_18136.t">
    <property type="protein sequence ID" value="C.cajan_18136.t.cds1"/>
    <property type="gene ID" value="C.cajan_18136"/>
</dbReference>
<sequence>MEAFLDANDLWDAIEQDYNIPTLPANPTLAQIKNQKEMKQRKSKAKASLFAAVSPTIFNRIMTLKTAKEIWDFLKQEYEGNERVKGMQVMNLIRDFEMQRMNESETIQQYADRLLAIANNVRLLGTDFPDSRIVQKILVTLPEKYEAAISSLEISKDMSSITLAEVLNALQAQEQRRLMRQEGSVVDGAFQAKTHNNNGWKNKKKMQGYNNKNAGSTYAGSTNNKYNNQNNKNNQVFPPCPNCKKTNHPHNRCWWRPDARCHKCGQLGHMEKICKSQQQQGEAKVVEDLPKEEMLFAVSCFAANSSTESWLIDSGCTNHMTHDRELFRELDKIVVSKVRIGNGAYIAVKGKGTVAIEGLTGLKLIFDVLYVPEINQNLLSVPQLLEKGYKVLFEDKNCMIKDSEGREVFKVQMAGKSFTLDLMKDELAAVHEEDTTTMLWHKRLGHFHHGPLIFMKKHNLAHGLPELEKEPPTCSACRYGKLTRLSFPKNKVWKATQKLQLIHTDVGGPMSTPSLNGSKYYIAFIDDYTRMCWIYFMKFKSEVADIFVKFKAWAETQSREKI</sequence>
<dbReference type="InterPro" id="IPR036397">
    <property type="entry name" value="RNaseH_sf"/>
</dbReference>
<dbReference type="PANTHER" id="PTHR35317">
    <property type="entry name" value="OS04G0629600 PROTEIN"/>
    <property type="match status" value="1"/>
</dbReference>
<keyword evidence="1" id="KW-0479">Metal-binding</keyword>
<dbReference type="Pfam" id="PF13976">
    <property type="entry name" value="gag_pre-integrs"/>
    <property type="match status" value="1"/>
</dbReference>
<dbReference type="PROSITE" id="PS50158">
    <property type="entry name" value="ZF_CCHC"/>
    <property type="match status" value="1"/>
</dbReference>
<evidence type="ECO:0000259" key="3">
    <source>
        <dbReference type="PROSITE" id="PS50158"/>
    </source>
</evidence>
<evidence type="ECO:0000313" key="4">
    <source>
        <dbReference type="EMBL" id="KYP64080.1"/>
    </source>
</evidence>
<reference evidence="4 5" key="1">
    <citation type="journal article" date="2012" name="Nat. Biotechnol.">
        <title>Draft genome sequence of pigeonpea (Cajanus cajan), an orphan legume crop of resource-poor farmers.</title>
        <authorList>
            <person name="Varshney R.K."/>
            <person name="Chen W."/>
            <person name="Li Y."/>
            <person name="Bharti A.K."/>
            <person name="Saxena R.K."/>
            <person name="Schlueter J.A."/>
            <person name="Donoghue M.T."/>
            <person name="Azam S."/>
            <person name="Fan G."/>
            <person name="Whaley A.M."/>
            <person name="Farmer A.D."/>
            <person name="Sheridan J."/>
            <person name="Iwata A."/>
            <person name="Tuteja R."/>
            <person name="Penmetsa R.V."/>
            <person name="Wu W."/>
            <person name="Upadhyaya H.D."/>
            <person name="Yang S.P."/>
            <person name="Shah T."/>
            <person name="Saxena K.B."/>
            <person name="Michael T."/>
            <person name="McCombie W.R."/>
            <person name="Yang B."/>
            <person name="Zhang G."/>
            <person name="Yang H."/>
            <person name="Wang J."/>
            <person name="Spillane C."/>
            <person name="Cook D.R."/>
            <person name="May G.D."/>
            <person name="Xu X."/>
            <person name="Jackson S.A."/>
        </authorList>
    </citation>
    <scope>NUCLEOTIDE SEQUENCE [LARGE SCALE GENOMIC DNA]</scope>
    <source>
        <strain evidence="5">cv. Asha</strain>
    </source>
</reference>
<keyword evidence="1" id="KW-0863">Zinc-finger</keyword>
<proteinExistence type="predicted"/>
<dbReference type="PANTHER" id="PTHR35317:SF11">
    <property type="entry name" value="CCHC-TYPE DOMAIN-CONTAINING PROTEIN"/>
    <property type="match status" value="1"/>
</dbReference>
<dbReference type="Gene3D" id="3.30.420.10">
    <property type="entry name" value="Ribonuclease H-like superfamily/Ribonuclease H"/>
    <property type="match status" value="1"/>
</dbReference>
<organism evidence="4 5">
    <name type="scientific">Cajanus cajan</name>
    <name type="common">Pigeon pea</name>
    <name type="synonym">Cajanus indicus</name>
    <dbReference type="NCBI Taxonomy" id="3821"/>
    <lineage>
        <taxon>Eukaryota</taxon>
        <taxon>Viridiplantae</taxon>
        <taxon>Streptophyta</taxon>
        <taxon>Embryophyta</taxon>
        <taxon>Tracheophyta</taxon>
        <taxon>Spermatophyta</taxon>
        <taxon>Magnoliopsida</taxon>
        <taxon>eudicotyledons</taxon>
        <taxon>Gunneridae</taxon>
        <taxon>Pentapetalae</taxon>
        <taxon>rosids</taxon>
        <taxon>fabids</taxon>
        <taxon>Fabales</taxon>
        <taxon>Fabaceae</taxon>
        <taxon>Papilionoideae</taxon>
        <taxon>50 kb inversion clade</taxon>
        <taxon>NPAAA clade</taxon>
        <taxon>indigoferoid/millettioid clade</taxon>
        <taxon>Phaseoleae</taxon>
        <taxon>Cajanus</taxon>
    </lineage>
</organism>
<dbReference type="SUPFAM" id="SSF57756">
    <property type="entry name" value="Retrovirus zinc finger-like domains"/>
    <property type="match status" value="1"/>
</dbReference>
<dbReference type="InterPro" id="IPR036875">
    <property type="entry name" value="Znf_CCHC_sf"/>
</dbReference>
<dbReference type="InterPro" id="IPR001878">
    <property type="entry name" value="Znf_CCHC"/>
</dbReference>
<protein>
    <submittedName>
        <fullName evidence="4">Retrovirus-related Pol polyprotein from transposon TNT 1-94</fullName>
    </submittedName>
</protein>
<evidence type="ECO:0000256" key="1">
    <source>
        <dbReference type="PROSITE-ProRule" id="PRU00047"/>
    </source>
</evidence>
<dbReference type="AlphaFoldDB" id="A0A151TAI7"/>
<gene>
    <name evidence="4" type="ORF">KK1_018668</name>
</gene>
<dbReference type="Gene3D" id="4.10.60.10">
    <property type="entry name" value="Zinc finger, CCHC-type"/>
    <property type="match status" value="1"/>
</dbReference>
<dbReference type="EMBL" id="CM003609">
    <property type="protein sequence ID" value="KYP64080.1"/>
    <property type="molecule type" value="Genomic_DNA"/>
</dbReference>
<dbReference type="Proteomes" id="UP000075243">
    <property type="component" value="Chromosome 7"/>
</dbReference>
<dbReference type="SUPFAM" id="SSF53098">
    <property type="entry name" value="Ribonuclease H-like"/>
    <property type="match status" value="1"/>
</dbReference>
<evidence type="ECO:0000256" key="2">
    <source>
        <dbReference type="SAM" id="MobiDB-lite"/>
    </source>
</evidence>
<feature type="domain" description="CCHC-type" evidence="3">
    <location>
        <begin position="260"/>
        <end position="276"/>
    </location>
</feature>
<dbReference type="Pfam" id="PF14223">
    <property type="entry name" value="Retrotran_gag_2"/>
    <property type="match status" value="1"/>
</dbReference>